<evidence type="ECO:0000256" key="5">
    <source>
        <dbReference type="ARBA" id="ARBA00022833"/>
    </source>
</evidence>
<keyword evidence="2" id="KW-0645">Protease</keyword>
<keyword evidence="5" id="KW-0862">Zinc</keyword>
<dbReference type="PROSITE" id="PS50249">
    <property type="entry name" value="MPN"/>
    <property type="match status" value="1"/>
</dbReference>
<dbReference type="Proteomes" id="UP000019270">
    <property type="component" value="Unassembled WGS sequence"/>
</dbReference>
<evidence type="ECO:0000313" key="8">
    <source>
        <dbReference type="EMBL" id="EWG08334.1"/>
    </source>
</evidence>
<accession>W7L959</accession>
<reference evidence="9" key="1">
    <citation type="submission" date="2013-03" db="EMBL/GenBank/DDBJ databases">
        <title>Draft genome sequence of Bacillus firmus DS1.</title>
        <authorList>
            <person name="Peng D."/>
            <person name="Zhu L."/>
            <person name="Sun M."/>
        </authorList>
    </citation>
    <scope>NUCLEOTIDE SEQUENCE [LARGE SCALE GENOMIC DNA]</scope>
    <source>
        <strain evidence="9">DS1</strain>
    </source>
</reference>
<dbReference type="RefSeq" id="WP_051489016.1">
    <property type="nucleotide sequence ID" value="NZ_APVL01000054.1"/>
</dbReference>
<keyword evidence="6" id="KW-0482">Metalloprotease</keyword>
<dbReference type="GO" id="GO:0006508">
    <property type="term" value="P:proteolysis"/>
    <property type="evidence" value="ECO:0007669"/>
    <property type="project" value="UniProtKB-KW"/>
</dbReference>
<evidence type="ECO:0000256" key="2">
    <source>
        <dbReference type="ARBA" id="ARBA00022670"/>
    </source>
</evidence>
<name>W7L959_CYTFI</name>
<dbReference type="InterPro" id="IPR001405">
    <property type="entry name" value="UPF0758"/>
</dbReference>
<dbReference type="EMBL" id="APVL01000054">
    <property type="protein sequence ID" value="EWG08334.1"/>
    <property type="molecule type" value="Genomic_DNA"/>
</dbReference>
<dbReference type="PANTHER" id="PTHR30471:SF3">
    <property type="entry name" value="UPF0758 PROTEIN YEES-RELATED"/>
    <property type="match status" value="1"/>
</dbReference>
<dbReference type="InterPro" id="IPR025657">
    <property type="entry name" value="RadC_JAB"/>
</dbReference>
<dbReference type="eggNOG" id="COG2003">
    <property type="taxonomic scope" value="Bacteria"/>
</dbReference>
<dbReference type="PATRIC" id="fig|1307436.3.peg.5261"/>
<keyword evidence="4" id="KW-0378">Hydrolase</keyword>
<dbReference type="Pfam" id="PF04002">
    <property type="entry name" value="RadC"/>
    <property type="match status" value="1"/>
</dbReference>
<evidence type="ECO:0000313" key="9">
    <source>
        <dbReference type="Proteomes" id="UP000019270"/>
    </source>
</evidence>
<evidence type="ECO:0000256" key="4">
    <source>
        <dbReference type="ARBA" id="ARBA00022801"/>
    </source>
</evidence>
<keyword evidence="3" id="KW-0479">Metal-binding</keyword>
<dbReference type="Gene3D" id="3.40.140.10">
    <property type="entry name" value="Cytidine Deaminase, domain 2"/>
    <property type="match status" value="1"/>
</dbReference>
<proteinExistence type="inferred from homology"/>
<dbReference type="OrthoDB" id="9804482at2"/>
<organism evidence="8 9">
    <name type="scientific">Cytobacillus firmus DS1</name>
    <dbReference type="NCBI Taxonomy" id="1307436"/>
    <lineage>
        <taxon>Bacteria</taxon>
        <taxon>Bacillati</taxon>
        <taxon>Bacillota</taxon>
        <taxon>Bacilli</taxon>
        <taxon>Bacillales</taxon>
        <taxon>Bacillaceae</taxon>
        <taxon>Cytobacillus</taxon>
    </lineage>
</organism>
<dbReference type="GO" id="GO:0046872">
    <property type="term" value="F:metal ion binding"/>
    <property type="evidence" value="ECO:0007669"/>
    <property type="project" value="UniProtKB-KW"/>
</dbReference>
<dbReference type="GO" id="GO:0008237">
    <property type="term" value="F:metallopeptidase activity"/>
    <property type="evidence" value="ECO:0007669"/>
    <property type="project" value="UniProtKB-KW"/>
</dbReference>
<evidence type="ECO:0000259" key="7">
    <source>
        <dbReference type="PROSITE" id="PS50249"/>
    </source>
</evidence>
<protein>
    <submittedName>
        <fullName evidence="8">Putative DNA repair protein RadC</fullName>
    </submittedName>
</protein>
<evidence type="ECO:0000256" key="1">
    <source>
        <dbReference type="ARBA" id="ARBA00010243"/>
    </source>
</evidence>
<reference evidence="8 9" key="2">
    <citation type="journal article" date="2016" name="Sci. Rep.">
        <title>A novel serine protease, Sep1, from Bacillus firmus DS-1 has nematicidal activity and degrades multiple intestinal-associated nematode proteins.</title>
        <authorList>
            <person name="Geng C."/>
            <person name="Nie X."/>
            <person name="Tang Z."/>
            <person name="Zhang Y."/>
            <person name="Lin J."/>
            <person name="Sun M."/>
            <person name="Peng D."/>
        </authorList>
    </citation>
    <scope>NUCLEOTIDE SEQUENCE [LARGE SCALE GENOMIC DNA]</scope>
    <source>
        <strain evidence="8 9">DS1</strain>
    </source>
</reference>
<feature type="domain" description="MPN" evidence="7">
    <location>
        <begin position="25"/>
        <end position="107"/>
    </location>
</feature>
<dbReference type="AlphaFoldDB" id="W7L959"/>
<dbReference type="PANTHER" id="PTHR30471">
    <property type="entry name" value="DNA REPAIR PROTEIN RADC"/>
    <property type="match status" value="1"/>
</dbReference>
<comment type="similarity">
    <text evidence="1">Belongs to the UPF0758 family.</text>
</comment>
<dbReference type="InterPro" id="IPR037518">
    <property type="entry name" value="MPN"/>
</dbReference>
<gene>
    <name evidence="8" type="ORF">PBF_24753</name>
</gene>
<sequence>METIYEVSRIKQVIIEVKDRRFEKRVCNPWDVKDVAHHFIADDDREVFLVICLNTRNDVIAVHRSHIGTLATAAVSPREIFKACILNNARSLIVAHNHRRRDMFLFY</sequence>
<comment type="caution">
    <text evidence="8">The sequence shown here is derived from an EMBL/GenBank/DDBJ whole genome shotgun (WGS) entry which is preliminary data.</text>
</comment>
<evidence type="ECO:0000256" key="3">
    <source>
        <dbReference type="ARBA" id="ARBA00022723"/>
    </source>
</evidence>
<evidence type="ECO:0000256" key="6">
    <source>
        <dbReference type="ARBA" id="ARBA00023049"/>
    </source>
</evidence>